<keyword evidence="1" id="KW-0560">Oxidoreductase</keyword>
<dbReference type="Pfam" id="PF00106">
    <property type="entry name" value="adh_short"/>
    <property type="match status" value="1"/>
</dbReference>
<gene>
    <name evidence="4" type="ORF">FJAP1339_LOCUS211</name>
</gene>
<dbReference type="CDD" id="cd05327">
    <property type="entry name" value="retinol-DH_like_SDR_c_like"/>
    <property type="match status" value="1"/>
</dbReference>
<accession>A0A7S2UUD6</accession>
<dbReference type="PRINTS" id="PR00080">
    <property type="entry name" value="SDRFAMILY"/>
</dbReference>
<protein>
    <recommendedName>
        <fullName evidence="5">Protochlorophyllide reductase</fullName>
    </recommendedName>
</protein>
<dbReference type="PANTHER" id="PTHR43157">
    <property type="entry name" value="PHOSPHATIDYLINOSITOL-GLYCAN BIOSYNTHESIS CLASS F PROTEIN-RELATED"/>
    <property type="match status" value="1"/>
</dbReference>
<dbReference type="InterPro" id="IPR002347">
    <property type="entry name" value="SDR_fam"/>
</dbReference>
<organism evidence="4">
    <name type="scientific">Fibrocapsa japonica</name>
    <dbReference type="NCBI Taxonomy" id="94617"/>
    <lineage>
        <taxon>Eukaryota</taxon>
        <taxon>Sar</taxon>
        <taxon>Stramenopiles</taxon>
        <taxon>Ochrophyta</taxon>
        <taxon>Raphidophyceae</taxon>
        <taxon>Chattonellales</taxon>
        <taxon>Chattonellaceae</taxon>
        <taxon>Fibrocapsa</taxon>
    </lineage>
</organism>
<evidence type="ECO:0000313" key="4">
    <source>
        <dbReference type="EMBL" id="CAD9857712.1"/>
    </source>
</evidence>
<keyword evidence="3" id="KW-0732">Signal</keyword>
<comment type="similarity">
    <text evidence="2">Belongs to the short-chain dehydrogenases/reductases (SDR) family.</text>
</comment>
<dbReference type="AlphaFoldDB" id="A0A7S2UUD6"/>
<dbReference type="EMBL" id="HBHR01000706">
    <property type="protein sequence ID" value="CAD9857712.1"/>
    <property type="molecule type" value="Transcribed_RNA"/>
</dbReference>
<feature type="chain" id="PRO_5031325893" description="Protochlorophyllide reductase" evidence="3">
    <location>
        <begin position="25"/>
        <end position="386"/>
    </location>
</feature>
<reference evidence="4" key="1">
    <citation type="submission" date="2021-01" db="EMBL/GenBank/DDBJ databases">
        <authorList>
            <person name="Corre E."/>
            <person name="Pelletier E."/>
            <person name="Niang G."/>
            <person name="Scheremetjew M."/>
            <person name="Finn R."/>
            <person name="Kale V."/>
            <person name="Holt S."/>
            <person name="Cochrane G."/>
            <person name="Meng A."/>
            <person name="Brown T."/>
            <person name="Cohen L."/>
        </authorList>
    </citation>
    <scope>NUCLEOTIDE SEQUENCE</scope>
    <source>
        <strain evidence="4">CCMP1661</strain>
    </source>
</reference>
<sequence>MFSFGTSCVSKIICVLAIFALAHGWTGRPCFGKLETSLPHLHGRTSLRMSQDSPDSGESFLVKRKDFIKTAAGGVLVAVVGKSIGDGPEYRKKPDLSDKNVVITGGNTGLGKETAIRLAGLGANVVITCRRPDTIEAAIEDIKKASKSNKVSAMTLDLASMASIASFAKEVKSALPKIDILVNNAGVMAIPERKTTAEGFEYQLGVNHLGHFYLTSLLLDKIRKAKAGARIVNVSSEAHRFVKEVNFDDLMAEKEYAPWTAYGQSKLSNILFTKELQKRLNQAGDSITCTACHPGGVRTELGRYLDIPVWAYPLLVPLVYFTKSVKMGAQTQVFLSAEQSLTPQNSGGLYYDNCKAKDPTAGAKDMEAAAKLWKVSEEYLGKKFSV</sequence>
<dbReference type="SUPFAM" id="SSF51735">
    <property type="entry name" value="NAD(P)-binding Rossmann-fold domains"/>
    <property type="match status" value="1"/>
</dbReference>
<dbReference type="InterPro" id="IPR036291">
    <property type="entry name" value="NAD(P)-bd_dom_sf"/>
</dbReference>
<proteinExistence type="inferred from homology"/>
<evidence type="ECO:0000256" key="2">
    <source>
        <dbReference type="RuleBase" id="RU000363"/>
    </source>
</evidence>
<evidence type="ECO:0008006" key="5">
    <source>
        <dbReference type="Google" id="ProtNLM"/>
    </source>
</evidence>
<evidence type="ECO:0000256" key="3">
    <source>
        <dbReference type="SAM" id="SignalP"/>
    </source>
</evidence>
<dbReference type="PANTHER" id="PTHR43157:SF31">
    <property type="entry name" value="PHOSPHATIDYLINOSITOL-GLYCAN BIOSYNTHESIS CLASS F PROTEIN"/>
    <property type="match status" value="1"/>
</dbReference>
<evidence type="ECO:0000256" key="1">
    <source>
        <dbReference type="ARBA" id="ARBA00023002"/>
    </source>
</evidence>
<dbReference type="Gene3D" id="3.40.50.720">
    <property type="entry name" value="NAD(P)-binding Rossmann-like Domain"/>
    <property type="match status" value="1"/>
</dbReference>
<dbReference type="GO" id="GO:0016491">
    <property type="term" value="F:oxidoreductase activity"/>
    <property type="evidence" value="ECO:0007669"/>
    <property type="project" value="UniProtKB-KW"/>
</dbReference>
<dbReference type="PRINTS" id="PR00081">
    <property type="entry name" value="GDHRDH"/>
</dbReference>
<name>A0A7S2UUD6_9STRA</name>
<feature type="signal peptide" evidence="3">
    <location>
        <begin position="1"/>
        <end position="24"/>
    </location>
</feature>